<evidence type="ECO:0000313" key="2">
    <source>
        <dbReference type="Proteomes" id="UP001497680"/>
    </source>
</evidence>
<evidence type="ECO:0000313" key="1">
    <source>
        <dbReference type="EMBL" id="KAI6082168.1"/>
    </source>
</evidence>
<comment type="caution">
    <text evidence="1">The sequence shown here is derived from an EMBL/GenBank/DDBJ whole genome shotgun (WGS) entry which is preliminary data.</text>
</comment>
<accession>A0ACC0CNX8</accession>
<dbReference type="Proteomes" id="UP001497680">
    <property type="component" value="Unassembled WGS sequence"/>
</dbReference>
<keyword evidence="2" id="KW-1185">Reference proteome</keyword>
<sequence length="286" mass="31694">MSDTMIINFVEEPIDEDEFRTKSKPGEKFRTALVERAAIDDRGSQLLTKIDVVGITHGKLAEGDIPATLIVFELRFIALNGRRFTSAQVIFKFEDPDGNMSRDPVVHAVSPAGKWAINKTEKVQNIKLGANASINAGIEAAGMGAGVVWEFEEEKGQEFYTALFGTKRIIRKGWVGEDNVAIWTVEENEDEEDGIPTFMRTAVLLSRPQDVPFIFTVKVKTEVDFIGEVKTFFGLERKDPINPVEIGSGLTLDTLDPKIHNLGDMKKLDLAKVANVAVVTLLTEEK</sequence>
<gene>
    <name evidence="1" type="ORF">F4821DRAFT_264138</name>
</gene>
<protein>
    <submittedName>
        <fullName evidence="1">Uncharacterized protein</fullName>
    </submittedName>
</protein>
<name>A0ACC0CNX8_9PEZI</name>
<proteinExistence type="predicted"/>
<dbReference type="EMBL" id="MU394376">
    <property type="protein sequence ID" value="KAI6082168.1"/>
    <property type="molecule type" value="Genomic_DNA"/>
</dbReference>
<reference evidence="1 2" key="1">
    <citation type="journal article" date="2022" name="New Phytol.">
        <title>Ecological generalism drives hyperdiversity of secondary metabolite gene clusters in xylarialean endophytes.</title>
        <authorList>
            <person name="Franco M.E.E."/>
            <person name="Wisecaver J.H."/>
            <person name="Arnold A.E."/>
            <person name="Ju Y.M."/>
            <person name="Slot J.C."/>
            <person name="Ahrendt S."/>
            <person name="Moore L.P."/>
            <person name="Eastman K.E."/>
            <person name="Scott K."/>
            <person name="Konkel Z."/>
            <person name="Mondo S.J."/>
            <person name="Kuo A."/>
            <person name="Hayes R.D."/>
            <person name="Haridas S."/>
            <person name="Andreopoulos B."/>
            <person name="Riley R."/>
            <person name="LaButti K."/>
            <person name="Pangilinan J."/>
            <person name="Lipzen A."/>
            <person name="Amirebrahimi M."/>
            <person name="Yan J."/>
            <person name="Adam C."/>
            <person name="Keymanesh K."/>
            <person name="Ng V."/>
            <person name="Louie K."/>
            <person name="Northen T."/>
            <person name="Drula E."/>
            <person name="Henrissat B."/>
            <person name="Hsieh H.M."/>
            <person name="Youens-Clark K."/>
            <person name="Lutzoni F."/>
            <person name="Miadlikowska J."/>
            <person name="Eastwood D.C."/>
            <person name="Hamelin R.C."/>
            <person name="Grigoriev I.V."/>
            <person name="U'Ren J.M."/>
        </authorList>
    </citation>
    <scope>NUCLEOTIDE SEQUENCE [LARGE SCALE GENOMIC DNA]</scope>
    <source>
        <strain evidence="1 2">ER1909</strain>
    </source>
</reference>
<organism evidence="1 2">
    <name type="scientific">Hypoxylon rubiginosum</name>
    <dbReference type="NCBI Taxonomy" id="110542"/>
    <lineage>
        <taxon>Eukaryota</taxon>
        <taxon>Fungi</taxon>
        <taxon>Dikarya</taxon>
        <taxon>Ascomycota</taxon>
        <taxon>Pezizomycotina</taxon>
        <taxon>Sordariomycetes</taxon>
        <taxon>Xylariomycetidae</taxon>
        <taxon>Xylariales</taxon>
        <taxon>Hypoxylaceae</taxon>
        <taxon>Hypoxylon</taxon>
    </lineage>
</organism>